<keyword evidence="7" id="KW-0813">Transport</keyword>
<evidence type="ECO:0000256" key="5">
    <source>
        <dbReference type="ARBA" id="ARBA00022989"/>
    </source>
</evidence>
<evidence type="ECO:0000313" key="9">
    <source>
        <dbReference type="EMBL" id="MDC0721059.1"/>
    </source>
</evidence>
<proteinExistence type="inferred from homology"/>
<keyword evidence="4 7" id="KW-0812">Transmembrane</keyword>
<evidence type="ECO:0000256" key="4">
    <source>
        <dbReference type="ARBA" id="ARBA00022692"/>
    </source>
</evidence>
<comment type="subcellular location">
    <subcellularLocation>
        <location evidence="1">Cell membrane</location>
        <topology evidence="1">Single-pass membrane protein</topology>
    </subcellularLocation>
    <subcellularLocation>
        <location evidence="7">Cell membrane</location>
        <topology evidence="7">Single-pass type II membrane protein</topology>
    </subcellularLocation>
</comment>
<evidence type="ECO:0000256" key="2">
    <source>
        <dbReference type="ARBA" id="ARBA00005811"/>
    </source>
</evidence>
<dbReference type="RefSeq" id="WP_272089563.1">
    <property type="nucleotide sequence ID" value="NZ_JAQNDL010000003.1"/>
</dbReference>
<evidence type="ECO:0000313" key="10">
    <source>
        <dbReference type="Proteomes" id="UP001221686"/>
    </source>
</evidence>
<sequence length="191" mass="20997">MRRRKKFEGVEIEADLLPVMNVMFLLIPLLLSVMEYASMSSINVSPPRFSAASAETKPDDAPQDKPLNLKVMVLEDGFRISADAQQDGAEAGKATDSKAPTIPLARPGTPLGDYSRYDYAALEERVQRYKQAFPHETTVTISAESNIPMQTIIDTMDTLAGRDCKLSRALKGEEVPANCYFWQPVLEAGAG</sequence>
<reference evidence="9 10" key="1">
    <citation type="submission" date="2022-11" db="EMBL/GenBank/DDBJ databases">
        <title>Minimal conservation of predation-associated metabolite biosynthetic gene clusters underscores biosynthetic potential of Myxococcota including descriptions for ten novel species: Archangium lansinium sp. nov., Myxococcus landrumus sp. nov., Nannocystis bai.</title>
        <authorList>
            <person name="Ahearne A."/>
            <person name="Stevens C."/>
            <person name="Dowd S."/>
        </authorList>
    </citation>
    <scope>NUCLEOTIDE SEQUENCE [LARGE SCALE GENOMIC DNA]</scope>
    <source>
        <strain evidence="9 10">BB15-2</strain>
    </source>
</reference>
<evidence type="ECO:0000256" key="8">
    <source>
        <dbReference type="SAM" id="Phobius"/>
    </source>
</evidence>
<dbReference type="Proteomes" id="UP001221686">
    <property type="component" value="Unassembled WGS sequence"/>
</dbReference>
<comment type="caution">
    <text evidence="9">The sequence shown here is derived from an EMBL/GenBank/DDBJ whole genome shotgun (WGS) entry which is preliminary data.</text>
</comment>
<evidence type="ECO:0000256" key="6">
    <source>
        <dbReference type="ARBA" id="ARBA00023136"/>
    </source>
</evidence>
<protein>
    <submittedName>
        <fullName evidence="9">Biopolymer transporter ExbD</fullName>
    </submittedName>
</protein>
<keyword evidence="3" id="KW-1003">Cell membrane</keyword>
<evidence type="ECO:0000256" key="1">
    <source>
        <dbReference type="ARBA" id="ARBA00004162"/>
    </source>
</evidence>
<keyword evidence="6 8" id="KW-0472">Membrane</keyword>
<accession>A0ABT5E6U1</accession>
<dbReference type="InterPro" id="IPR003400">
    <property type="entry name" value="ExbD"/>
</dbReference>
<dbReference type="Pfam" id="PF02472">
    <property type="entry name" value="ExbD"/>
    <property type="match status" value="1"/>
</dbReference>
<keyword evidence="5 8" id="KW-1133">Transmembrane helix</keyword>
<evidence type="ECO:0000256" key="7">
    <source>
        <dbReference type="RuleBase" id="RU003879"/>
    </source>
</evidence>
<keyword evidence="10" id="KW-1185">Reference proteome</keyword>
<feature type="transmembrane region" description="Helical" evidence="8">
    <location>
        <begin position="12"/>
        <end position="34"/>
    </location>
</feature>
<name>A0ABT5E6U1_9BACT</name>
<gene>
    <name evidence="9" type="ORF">POL25_29400</name>
</gene>
<comment type="similarity">
    <text evidence="2 7">Belongs to the ExbD/TolR family.</text>
</comment>
<organism evidence="9 10">
    <name type="scientific">Nannocystis bainbridge</name>
    <dbReference type="NCBI Taxonomy" id="2995303"/>
    <lineage>
        <taxon>Bacteria</taxon>
        <taxon>Pseudomonadati</taxon>
        <taxon>Myxococcota</taxon>
        <taxon>Polyangia</taxon>
        <taxon>Nannocystales</taxon>
        <taxon>Nannocystaceae</taxon>
        <taxon>Nannocystis</taxon>
    </lineage>
</organism>
<dbReference type="EMBL" id="JAQNDL010000003">
    <property type="protein sequence ID" value="MDC0721059.1"/>
    <property type="molecule type" value="Genomic_DNA"/>
</dbReference>
<keyword evidence="7" id="KW-0653">Protein transport</keyword>
<evidence type="ECO:0000256" key="3">
    <source>
        <dbReference type="ARBA" id="ARBA00022475"/>
    </source>
</evidence>